<gene>
    <name evidence="2" type="ORF">MMA15_24290</name>
</gene>
<evidence type="ECO:0000313" key="3">
    <source>
        <dbReference type="Proteomes" id="UP001166784"/>
    </source>
</evidence>
<sequence length="61" mass="6726">MDTLVTVGIVLTMIAAGTLTIRRLNRAQAHRAATMSHKPLRRSGKRRSRPGLREDRSGEAS</sequence>
<name>A0ABS9T4D3_9ACTN</name>
<reference evidence="2" key="1">
    <citation type="submission" date="2022-03" db="EMBL/GenBank/DDBJ databases">
        <authorList>
            <person name="Santos J.D.N."/>
            <person name="Kallscheuer N."/>
            <person name="Jogler C."/>
            <person name="Lage O.M."/>
        </authorList>
    </citation>
    <scope>NUCLEOTIDE SEQUENCE</scope>
    <source>
        <strain evidence="2">M600PL45_2</strain>
    </source>
</reference>
<organism evidence="2 3">
    <name type="scientific">Streptomyces marispadix</name>
    <dbReference type="NCBI Taxonomy" id="2922868"/>
    <lineage>
        <taxon>Bacteria</taxon>
        <taxon>Bacillati</taxon>
        <taxon>Actinomycetota</taxon>
        <taxon>Actinomycetes</taxon>
        <taxon>Kitasatosporales</taxon>
        <taxon>Streptomycetaceae</taxon>
        <taxon>Streptomyces</taxon>
    </lineage>
</organism>
<keyword evidence="3" id="KW-1185">Reference proteome</keyword>
<evidence type="ECO:0000313" key="2">
    <source>
        <dbReference type="EMBL" id="MCH6163399.1"/>
    </source>
</evidence>
<dbReference type="Proteomes" id="UP001166784">
    <property type="component" value="Unassembled WGS sequence"/>
</dbReference>
<dbReference type="EMBL" id="JAKWJU010000002">
    <property type="protein sequence ID" value="MCH6163399.1"/>
    <property type="molecule type" value="Genomic_DNA"/>
</dbReference>
<proteinExistence type="predicted"/>
<reference evidence="2" key="2">
    <citation type="journal article" date="2023" name="Int. J. Syst. Evol. Microbiol.">
        <title>Streptomyces marispadix sp. nov., isolated from marine beach sediment of the Northern Coast of Portugal.</title>
        <authorList>
            <person name="dos Santos J.D.N."/>
            <person name="Vitorino I.R."/>
            <person name="Kallscheuer N."/>
            <person name="Srivastava A."/>
            <person name="Krautwurst S."/>
            <person name="Marz M."/>
            <person name="Jogler C."/>
            <person name="Lobo Da Cunha A."/>
            <person name="Catita J."/>
            <person name="Goncalves H."/>
            <person name="Gonzalez I."/>
            <person name="Reyes F."/>
            <person name="Lage O.M."/>
        </authorList>
    </citation>
    <scope>NUCLEOTIDE SEQUENCE</scope>
    <source>
        <strain evidence="2">M600PL45_2</strain>
    </source>
</reference>
<accession>A0ABS9T4D3</accession>
<feature type="compositionally biased region" description="Basic residues" evidence="1">
    <location>
        <begin position="38"/>
        <end position="50"/>
    </location>
</feature>
<evidence type="ECO:0000256" key="1">
    <source>
        <dbReference type="SAM" id="MobiDB-lite"/>
    </source>
</evidence>
<feature type="region of interest" description="Disordered" evidence="1">
    <location>
        <begin position="27"/>
        <end position="61"/>
    </location>
</feature>
<feature type="compositionally biased region" description="Basic and acidic residues" evidence="1">
    <location>
        <begin position="51"/>
        <end position="61"/>
    </location>
</feature>
<protein>
    <submittedName>
        <fullName evidence="2">Uncharacterized protein</fullName>
    </submittedName>
</protein>
<comment type="caution">
    <text evidence="2">The sequence shown here is derived from an EMBL/GenBank/DDBJ whole genome shotgun (WGS) entry which is preliminary data.</text>
</comment>
<dbReference type="RefSeq" id="WP_241062305.1">
    <property type="nucleotide sequence ID" value="NZ_JAKWJU010000002.1"/>
</dbReference>